<gene>
    <name evidence="2" type="ORF">LDG_6989</name>
</gene>
<protein>
    <submittedName>
        <fullName evidence="2">Uncharacterized protein</fullName>
    </submittedName>
</protein>
<reference evidence="2 3" key="1">
    <citation type="journal article" date="2011" name="BMC Genomics">
        <title>Insight into cross-talk between intra-amoebal pathogens.</title>
        <authorList>
            <person name="Gimenez G."/>
            <person name="Bertelli C."/>
            <person name="Moliner C."/>
            <person name="Robert C."/>
            <person name="Raoult D."/>
            <person name="Fournier P.E."/>
            <person name="Greub G."/>
        </authorList>
    </citation>
    <scope>NUCLEOTIDE SEQUENCE [LARGE SCALE GENOMIC DNA]</scope>
    <source>
        <strain evidence="2 3">LLAP12</strain>
    </source>
</reference>
<feature type="compositionally biased region" description="Basic and acidic residues" evidence="1">
    <location>
        <begin position="26"/>
        <end position="36"/>
    </location>
</feature>
<sequence>MPQLKLHGSIIQKSKRKLIEANEPSQEAHKLQEKEQRWRKKTKQSLHHEQEDAPNLDDVLLATAVVKKTVPEIRGGLVELATAATSMHSFFLAPMVPVANQVSLSLAQPQDHAFEIQNTMLKKYVADSKKCNNWVSGWEEENGRSHTLEMLGYALLEAALLLQLQSATYRNQKDNPAIQFAVKFLLMSITHTDDPTEEQRELSFVYYKLLKPFTVFKIMELEPQYYLEHLRTHFTNHNMPSFHNLSSQEMVETLFKTLASMCSVEDYELITAACFKSLKTTTDGYTKENCLTV</sequence>
<dbReference type="EMBL" id="JH413822">
    <property type="protein sequence ID" value="EHL30844.1"/>
    <property type="molecule type" value="Genomic_DNA"/>
</dbReference>
<accession>G9EP09</accession>
<evidence type="ECO:0000313" key="2">
    <source>
        <dbReference type="EMBL" id="EHL30844.1"/>
    </source>
</evidence>
<dbReference type="OrthoDB" id="9853190at2"/>
<evidence type="ECO:0000313" key="3">
    <source>
        <dbReference type="Proteomes" id="UP000002770"/>
    </source>
</evidence>
<dbReference type="AlphaFoldDB" id="G9EP09"/>
<dbReference type="Proteomes" id="UP000002770">
    <property type="component" value="Unassembled WGS sequence"/>
</dbReference>
<organism evidence="2 3">
    <name type="scientific">Legionella drancourtii LLAP12</name>
    <dbReference type="NCBI Taxonomy" id="658187"/>
    <lineage>
        <taxon>Bacteria</taxon>
        <taxon>Pseudomonadati</taxon>
        <taxon>Pseudomonadota</taxon>
        <taxon>Gammaproteobacteria</taxon>
        <taxon>Legionellales</taxon>
        <taxon>Legionellaceae</taxon>
        <taxon>Legionella</taxon>
    </lineage>
</organism>
<dbReference type="eggNOG" id="ENOG5030QYY">
    <property type="taxonomic scope" value="Bacteria"/>
</dbReference>
<name>G9EP09_9GAMM</name>
<dbReference type="HOGENOM" id="CLU_949266_0_0_6"/>
<dbReference type="RefSeq" id="WP_006870913.1">
    <property type="nucleotide sequence ID" value="NZ_JH413822.1"/>
</dbReference>
<proteinExistence type="predicted"/>
<dbReference type="InParanoid" id="G9EP09"/>
<feature type="region of interest" description="Disordered" evidence="1">
    <location>
        <begin position="22"/>
        <end position="52"/>
    </location>
</feature>
<keyword evidence="3" id="KW-1185">Reference proteome</keyword>
<evidence type="ECO:0000256" key="1">
    <source>
        <dbReference type="SAM" id="MobiDB-lite"/>
    </source>
</evidence>